<protein>
    <recommendedName>
        <fullName evidence="6">Protein kinase domain-containing protein</fullName>
    </recommendedName>
</protein>
<gene>
    <name evidence="7" type="ORF">CDAUBV1_LOCUS17088</name>
</gene>
<dbReference type="PANTHER" id="PTHR24351">
    <property type="entry name" value="RIBOSOMAL PROTEIN S6 KINASE"/>
    <property type="match status" value="1"/>
</dbReference>
<organism evidence="7 8">
    <name type="scientific">Calicophoron daubneyi</name>
    <name type="common">Rumen fluke</name>
    <name type="synonym">Paramphistomum daubneyi</name>
    <dbReference type="NCBI Taxonomy" id="300641"/>
    <lineage>
        <taxon>Eukaryota</taxon>
        <taxon>Metazoa</taxon>
        <taxon>Spiralia</taxon>
        <taxon>Lophotrochozoa</taxon>
        <taxon>Platyhelminthes</taxon>
        <taxon>Trematoda</taxon>
        <taxon>Digenea</taxon>
        <taxon>Plagiorchiida</taxon>
        <taxon>Pronocephalata</taxon>
        <taxon>Paramphistomoidea</taxon>
        <taxon>Paramphistomidae</taxon>
        <taxon>Calicophoron</taxon>
    </lineage>
</organism>
<proteinExistence type="predicted"/>
<dbReference type="Proteomes" id="UP001497525">
    <property type="component" value="Unassembled WGS sequence"/>
</dbReference>
<accession>A0AAV2TZ35</accession>
<evidence type="ECO:0000256" key="1">
    <source>
        <dbReference type="ARBA" id="ARBA00022527"/>
    </source>
</evidence>
<evidence type="ECO:0000256" key="5">
    <source>
        <dbReference type="ARBA" id="ARBA00022840"/>
    </source>
</evidence>
<dbReference type="Gene3D" id="3.30.200.20">
    <property type="entry name" value="Phosphorylase Kinase, domain 1"/>
    <property type="match status" value="1"/>
</dbReference>
<evidence type="ECO:0000313" key="7">
    <source>
        <dbReference type="EMBL" id="CAL5141769.1"/>
    </source>
</evidence>
<evidence type="ECO:0000256" key="2">
    <source>
        <dbReference type="ARBA" id="ARBA00022679"/>
    </source>
</evidence>
<keyword evidence="1" id="KW-0723">Serine/threonine-protein kinase</keyword>
<dbReference type="GO" id="GO:0005524">
    <property type="term" value="F:ATP binding"/>
    <property type="evidence" value="ECO:0007669"/>
    <property type="project" value="UniProtKB-KW"/>
</dbReference>
<reference evidence="7" key="1">
    <citation type="submission" date="2024-06" db="EMBL/GenBank/DDBJ databases">
        <authorList>
            <person name="Liu X."/>
            <person name="Lenzi L."/>
            <person name="Haldenby T S."/>
            <person name="Uol C."/>
        </authorList>
    </citation>
    <scope>NUCLEOTIDE SEQUENCE</scope>
</reference>
<evidence type="ECO:0000259" key="6">
    <source>
        <dbReference type="PROSITE" id="PS50011"/>
    </source>
</evidence>
<keyword evidence="4" id="KW-0418">Kinase</keyword>
<dbReference type="PROSITE" id="PS50011">
    <property type="entry name" value="PROTEIN_KINASE_DOM"/>
    <property type="match status" value="1"/>
</dbReference>
<dbReference type="AlphaFoldDB" id="A0AAV2TZ35"/>
<sequence>MTTVGVFQLDMPDVPNYEGDEEATDECVPVNPGAQSDSVEHGLIKQAELNEHVGTVGICGVTVNPVQPKAGPPDFYMLKVLDKRSYGEVFLARKINTGHTHTIKVPKEASIVTIAEDTARSRGEDKVLQMIEHPFLVQLYCAYQTSGKLYLVLTGGELVHAAKEGKHAHQSIVARAHYLLKSSIYRIFEDQANTFVNFYGFNQSRSLTNSPRGWNTHSTLLSKSCLYL</sequence>
<feature type="domain" description="Protein kinase" evidence="6">
    <location>
        <begin position="75"/>
        <end position="228"/>
    </location>
</feature>
<evidence type="ECO:0000256" key="3">
    <source>
        <dbReference type="ARBA" id="ARBA00022741"/>
    </source>
</evidence>
<dbReference type="EMBL" id="CAXLJL010000933">
    <property type="protein sequence ID" value="CAL5141769.1"/>
    <property type="molecule type" value="Genomic_DNA"/>
</dbReference>
<comment type="caution">
    <text evidence="7">The sequence shown here is derived from an EMBL/GenBank/DDBJ whole genome shotgun (WGS) entry which is preliminary data.</text>
</comment>
<evidence type="ECO:0000313" key="8">
    <source>
        <dbReference type="Proteomes" id="UP001497525"/>
    </source>
</evidence>
<dbReference type="InterPro" id="IPR011009">
    <property type="entry name" value="Kinase-like_dom_sf"/>
</dbReference>
<dbReference type="InterPro" id="IPR000719">
    <property type="entry name" value="Prot_kinase_dom"/>
</dbReference>
<evidence type="ECO:0000256" key="4">
    <source>
        <dbReference type="ARBA" id="ARBA00022777"/>
    </source>
</evidence>
<keyword evidence="3" id="KW-0547">Nucleotide-binding</keyword>
<name>A0AAV2TZ35_CALDB</name>
<keyword evidence="2" id="KW-0808">Transferase</keyword>
<dbReference type="GO" id="GO:0004674">
    <property type="term" value="F:protein serine/threonine kinase activity"/>
    <property type="evidence" value="ECO:0007669"/>
    <property type="project" value="UniProtKB-KW"/>
</dbReference>
<dbReference type="SUPFAM" id="SSF56112">
    <property type="entry name" value="Protein kinase-like (PK-like)"/>
    <property type="match status" value="1"/>
</dbReference>
<keyword evidence="5" id="KW-0067">ATP-binding</keyword>